<dbReference type="EMBL" id="JX315601">
    <property type="protein sequence ID" value="AFQ93743.1"/>
    <property type="molecule type" value="Genomic_DNA"/>
</dbReference>
<evidence type="ECO:0000313" key="2">
    <source>
        <dbReference type="EMBL" id="AFQ93743.1"/>
    </source>
</evidence>
<dbReference type="InterPro" id="IPR027434">
    <property type="entry name" value="Homing_endonucl"/>
</dbReference>
<name>J7KBK9_9CHLO</name>
<proteinExistence type="predicted"/>
<organism evidence="2">
    <name type="scientific">Trebouxiophyceae sp. MX-AZ01</name>
    <dbReference type="NCBI Taxonomy" id="1208065"/>
    <lineage>
        <taxon>Eukaryota</taxon>
        <taxon>Viridiplantae</taxon>
        <taxon>Chlorophyta</taxon>
        <taxon>core chlorophytes</taxon>
        <taxon>Trebouxiophyceae</taxon>
    </lineage>
</organism>
<reference evidence="2" key="1">
    <citation type="journal article" date="2012" name="Eukaryot. Cell">
        <title>Complete Mitochondrial and Plastid Genomes of the Green Microalga Trebouxiophyceae sp. Strain MX-AZ01 Isolated from a Highly Acidic Geothermal Lake.</title>
        <authorList>
            <person name="Servin-Garciduenas L.E."/>
            <person name="Martinez-Romero E."/>
        </authorList>
    </citation>
    <scope>NUCLEOTIDE SEQUENCE</scope>
    <source>
        <strain evidence="2">MX-AZ01</strain>
    </source>
</reference>
<feature type="non-terminal residue" evidence="2">
    <location>
        <position position="1"/>
    </location>
</feature>
<dbReference type="RefSeq" id="YP_006666388.1">
    <property type="nucleotide sequence ID" value="NC_018568.1"/>
</dbReference>
<feature type="domain" description="Homing endonuclease LAGLIDADG" evidence="1">
    <location>
        <begin position="2"/>
        <end position="145"/>
    </location>
</feature>
<keyword evidence="2" id="KW-0540">Nuclease</keyword>
<dbReference type="InterPro" id="IPR004860">
    <property type="entry name" value="LAGLIDADG_dom"/>
</dbReference>
<dbReference type="GO" id="GO:0004519">
    <property type="term" value="F:endonuclease activity"/>
    <property type="evidence" value="ECO:0007669"/>
    <property type="project" value="UniProtKB-KW"/>
</dbReference>
<dbReference type="AlphaFoldDB" id="J7KBK9"/>
<dbReference type="SUPFAM" id="SSF55608">
    <property type="entry name" value="Homing endonucleases"/>
    <property type="match status" value="1"/>
</dbReference>
<accession>J7KBK9</accession>
<protein>
    <submittedName>
        <fullName evidence="2">Putative LAGLIDADG homing endonuclease</fullName>
    </submittedName>
</protein>
<keyword evidence="2" id="KW-0496">Mitochondrion</keyword>
<geneLocation type="mitochondrion" evidence="2"/>
<sequence>VRFEHAAQERDYIEWKNRALAPYTTPVRKVEVFDKRTRRCYEKVRFDTLTLSIFEEFRRIFYVGNTKIVPSNISRYLTSPLALAVWYLDDGGKRTDCKAYRLHTNCYSLPEVEVLQEALRKNFDVSSVIHKQGKGFLLYIGARNGQANRFCEVVKPVVFSRIPSMLHKFH</sequence>
<gene>
    <name evidence="2" type="primary">orf008</name>
</gene>
<evidence type="ECO:0000259" key="1">
    <source>
        <dbReference type="Pfam" id="PF03161"/>
    </source>
</evidence>
<dbReference type="GeneID" id="13543400"/>
<keyword evidence="2" id="KW-0378">Hydrolase</keyword>
<dbReference type="Gene3D" id="3.10.28.10">
    <property type="entry name" value="Homing endonucleases"/>
    <property type="match status" value="2"/>
</dbReference>
<dbReference type="Pfam" id="PF03161">
    <property type="entry name" value="LAGLIDADG_2"/>
    <property type="match status" value="1"/>
</dbReference>
<keyword evidence="2" id="KW-0255">Endonuclease</keyword>